<dbReference type="RefSeq" id="WP_229743701.1">
    <property type="nucleotide sequence ID" value="NZ_BMJQ01000006.1"/>
</dbReference>
<dbReference type="AlphaFoldDB" id="A0A8J2YU02"/>
<keyword evidence="5" id="KW-1185">Reference proteome</keyword>
<dbReference type="Proteomes" id="UP000646365">
    <property type="component" value="Unassembled WGS sequence"/>
</dbReference>
<keyword evidence="2" id="KW-0812">Transmembrane</keyword>
<evidence type="ECO:0000313" key="4">
    <source>
        <dbReference type="EMBL" id="GGF19476.1"/>
    </source>
</evidence>
<comment type="caution">
    <text evidence="4">The sequence shown here is derived from an EMBL/GenBank/DDBJ whole genome shotgun (WGS) entry which is preliminary data.</text>
</comment>
<protein>
    <submittedName>
        <fullName evidence="4">RND transporter</fullName>
    </submittedName>
</protein>
<organism evidence="4 5">
    <name type="scientific">Aliidongia dinghuensis</name>
    <dbReference type="NCBI Taxonomy" id="1867774"/>
    <lineage>
        <taxon>Bacteria</taxon>
        <taxon>Pseudomonadati</taxon>
        <taxon>Pseudomonadota</taxon>
        <taxon>Alphaproteobacteria</taxon>
        <taxon>Rhodospirillales</taxon>
        <taxon>Dongiaceae</taxon>
        <taxon>Aliidongia</taxon>
    </lineage>
</organism>
<keyword evidence="3" id="KW-0175">Coiled coil</keyword>
<dbReference type="Pfam" id="PF02321">
    <property type="entry name" value="OEP"/>
    <property type="match status" value="2"/>
</dbReference>
<keyword evidence="2" id="KW-0472">Membrane</keyword>
<dbReference type="Gene3D" id="1.20.1600.10">
    <property type="entry name" value="Outer membrane efflux proteins (OEP)"/>
    <property type="match status" value="1"/>
</dbReference>
<dbReference type="GO" id="GO:0015562">
    <property type="term" value="F:efflux transmembrane transporter activity"/>
    <property type="evidence" value="ECO:0007669"/>
    <property type="project" value="InterPro"/>
</dbReference>
<accession>A0A8J2YU02</accession>
<proteinExistence type="inferred from homology"/>
<dbReference type="InterPro" id="IPR010131">
    <property type="entry name" value="MdtP/NodT-like"/>
</dbReference>
<dbReference type="PANTHER" id="PTHR30203">
    <property type="entry name" value="OUTER MEMBRANE CATION EFFLUX PROTEIN"/>
    <property type="match status" value="1"/>
</dbReference>
<evidence type="ECO:0000256" key="2">
    <source>
        <dbReference type="RuleBase" id="RU362097"/>
    </source>
</evidence>
<dbReference type="InterPro" id="IPR003423">
    <property type="entry name" value="OMP_efflux"/>
</dbReference>
<reference evidence="4" key="1">
    <citation type="journal article" date="2014" name="Int. J. Syst. Evol. Microbiol.">
        <title>Complete genome sequence of Corynebacterium casei LMG S-19264T (=DSM 44701T), isolated from a smear-ripened cheese.</title>
        <authorList>
            <consortium name="US DOE Joint Genome Institute (JGI-PGF)"/>
            <person name="Walter F."/>
            <person name="Albersmeier A."/>
            <person name="Kalinowski J."/>
            <person name="Ruckert C."/>
        </authorList>
    </citation>
    <scope>NUCLEOTIDE SEQUENCE</scope>
    <source>
        <strain evidence="4">CGMCC 1.15725</strain>
    </source>
</reference>
<name>A0A8J2YU02_9PROT</name>
<gene>
    <name evidence="4" type="ORF">GCM10011611_26750</name>
</gene>
<dbReference type="Gene3D" id="2.20.200.10">
    <property type="entry name" value="Outer membrane efflux proteins (OEP)"/>
    <property type="match status" value="1"/>
</dbReference>
<sequence>MGLALAAGVAGCTVVGPDYQAPETKLAPLQNAASVEARQTATPAPALDQWWAGFNDPVLTRIVERTLAQNLDLEASVARVRQARAAAEEAGSRLYPQGSLEASISPIHQSTEGPLGSIARHLPGYDRDQSDYNVGVGASWEIDLFGGLQRGVEAADAEAEAAEAEHAGVRVSVVAEAADAYFQIRGAQARLKVAADQVATDEHLLDLIQLRQKQGTATDRETAQAEALLSQARATIPPLKTTLEAQHNRLDVLMGVQPGTDGLDLSDETAIAAVPAVSGGDAAALLRRRPDIIAAERKLAASNARIGEAISDYYPKVSLSGLLGFESLTAGHLFTGGAFQPQATAGLRWRLFDFGKVDAEVAGAKGGNAEALAQYRKTVLRATEDVEDAFTSLVQLEAQNQELSRETAALTKARDTSEEAYRGGAITLTDVLDADRQLLVAQDDLARTRADAARAAVGSYRALGGGW</sequence>
<dbReference type="GO" id="GO:0005886">
    <property type="term" value="C:plasma membrane"/>
    <property type="evidence" value="ECO:0007669"/>
    <property type="project" value="UniProtKB-SubCell"/>
</dbReference>
<evidence type="ECO:0000313" key="5">
    <source>
        <dbReference type="Proteomes" id="UP000646365"/>
    </source>
</evidence>
<dbReference type="PANTHER" id="PTHR30203:SF25">
    <property type="entry name" value="OUTER MEMBRANE PROTEIN-RELATED"/>
    <property type="match status" value="1"/>
</dbReference>
<keyword evidence="2" id="KW-1134">Transmembrane beta strand</keyword>
<keyword evidence="2" id="KW-0564">Palmitate</keyword>
<keyword evidence="2" id="KW-0449">Lipoprotein</keyword>
<reference evidence="4" key="2">
    <citation type="submission" date="2020-09" db="EMBL/GenBank/DDBJ databases">
        <authorList>
            <person name="Sun Q."/>
            <person name="Zhou Y."/>
        </authorList>
    </citation>
    <scope>NUCLEOTIDE SEQUENCE</scope>
    <source>
        <strain evidence="4">CGMCC 1.15725</strain>
    </source>
</reference>
<feature type="coiled-coil region" evidence="3">
    <location>
        <begin position="386"/>
        <end position="416"/>
    </location>
</feature>
<comment type="similarity">
    <text evidence="1 2">Belongs to the outer membrane factor (OMF) (TC 1.B.17) family.</text>
</comment>
<comment type="subcellular location">
    <subcellularLocation>
        <location evidence="2">Cell membrane</location>
        <topology evidence="2">Lipid-anchor</topology>
    </subcellularLocation>
</comment>
<dbReference type="SUPFAM" id="SSF56954">
    <property type="entry name" value="Outer membrane efflux proteins (OEP)"/>
    <property type="match status" value="1"/>
</dbReference>
<evidence type="ECO:0000256" key="1">
    <source>
        <dbReference type="ARBA" id="ARBA00007613"/>
    </source>
</evidence>
<evidence type="ECO:0000256" key="3">
    <source>
        <dbReference type="SAM" id="Coils"/>
    </source>
</evidence>
<dbReference type="EMBL" id="BMJQ01000006">
    <property type="protein sequence ID" value="GGF19476.1"/>
    <property type="molecule type" value="Genomic_DNA"/>
</dbReference>
<dbReference type="NCBIfam" id="TIGR01845">
    <property type="entry name" value="outer_NodT"/>
    <property type="match status" value="1"/>
</dbReference>